<evidence type="ECO:0000313" key="1">
    <source>
        <dbReference type="EMBL" id="EEF14253.1"/>
    </source>
</evidence>
<name>B9D135_CAMRE</name>
<gene>
    <name evidence="1" type="ORF">CAMRE0001_3120</name>
</gene>
<reference evidence="1 2" key="1">
    <citation type="submission" date="2008-08" db="EMBL/GenBank/DDBJ databases">
        <authorList>
            <person name="Madupu R."/>
            <person name="Durkin A.S."/>
            <person name="Torralba M."/>
            <person name="Methe B."/>
            <person name="Sutton G.G."/>
            <person name="Strausberg R.L."/>
            <person name="Nelson K.E."/>
        </authorList>
    </citation>
    <scope>NUCLEOTIDE SEQUENCE [LARGE SCALE GENOMIC DNA]</scope>
    <source>
        <strain evidence="1 2">RM3267</strain>
    </source>
</reference>
<organism evidence="1 2">
    <name type="scientific">Campylobacter rectus RM3267</name>
    <dbReference type="NCBI Taxonomy" id="553218"/>
    <lineage>
        <taxon>Bacteria</taxon>
        <taxon>Pseudomonadati</taxon>
        <taxon>Campylobacterota</taxon>
        <taxon>Epsilonproteobacteria</taxon>
        <taxon>Campylobacterales</taxon>
        <taxon>Campylobacteraceae</taxon>
        <taxon>Campylobacter</taxon>
    </lineage>
</organism>
<dbReference type="STRING" id="553218.CAMRE0001_3120"/>
<evidence type="ECO:0000313" key="2">
    <source>
        <dbReference type="Proteomes" id="UP000003082"/>
    </source>
</evidence>
<accession>B9D135</accession>
<comment type="caution">
    <text evidence="1">The sequence shown here is derived from an EMBL/GenBank/DDBJ whole genome shotgun (WGS) entry which is preliminary data.</text>
</comment>
<keyword evidence="2" id="KW-1185">Reference proteome</keyword>
<proteinExistence type="predicted"/>
<dbReference type="Proteomes" id="UP000003082">
    <property type="component" value="Unassembled WGS sequence"/>
</dbReference>
<protein>
    <submittedName>
        <fullName evidence="1">Uncharacterized protein</fullName>
    </submittedName>
</protein>
<dbReference type="EMBL" id="ACFU01000008">
    <property type="protein sequence ID" value="EEF14253.1"/>
    <property type="molecule type" value="Genomic_DNA"/>
</dbReference>
<dbReference type="AlphaFoldDB" id="B9D135"/>
<sequence>MFYKLRRKELKKMKLTNAIKLLNQYGEVKQDETGARIEIDGWTYGASTNWNEQEVLFLYCECGANTWNRQFYSYNTLKGLKDCMDRYIRATA</sequence>